<dbReference type="EMBL" id="CCYA01000258">
    <property type="protein sequence ID" value="CEH15179.1"/>
    <property type="molecule type" value="Genomic_DNA"/>
</dbReference>
<keyword evidence="2" id="KW-1185">Reference proteome</keyword>
<accession>A0A0P1BHS0</accession>
<dbReference type="AlphaFoldDB" id="A0A0P1BHS0"/>
<dbReference type="Proteomes" id="UP000054845">
    <property type="component" value="Unassembled WGS sequence"/>
</dbReference>
<reference evidence="2" key="1">
    <citation type="submission" date="2014-09" db="EMBL/GenBank/DDBJ databases">
        <authorList>
            <person name="Sharma Rahul"/>
            <person name="Thines Marco"/>
        </authorList>
    </citation>
    <scope>NUCLEOTIDE SEQUENCE [LARGE SCALE GENOMIC DNA]</scope>
</reference>
<name>A0A0P1BHS0_9BASI</name>
<evidence type="ECO:0000313" key="1">
    <source>
        <dbReference type="EMBL" id="CEH15179.1"/>
    </source>
</evidence>
<sequence>MSDMINLDVCGIRRRASTPQDPSEEADQADVKLSCSVSWREAALDGETFAQVFENLLRAFARGEMNGDVLVWQALERTRERM</sequence>
<proteinExistence type="predicted"/>
<protein>
    <submittedName>
        <fullName evidence="1">Uncharacterized protein</fullName>
    </submittedName>
</protein>
<organism evidence="1 2">
    <name type="scientific">Ceraceosorus bombacis</name>
    <dbReference type="NCBI Taxonomy" id="401625"/>
    <lineage>
        <taxon>Eukaryota</taxon>
        <taxon>Fungi</taxon>
        <taxon>Dikarya</taxon>
        <taxon>Basidiomycota</taxon>
        <taxon>Ustilaginomycotina</taxon>
        <taxon>Exobasidiomycetes</taxon>
        <taxon>Ceraceosorales</taxon>
        <taxon>Ceraceosoraceae</taxon>
        <taxon>Ceraceosorus</taxon>
    </lineage>
</organism>
<evidence type="ECO:0000313" key="2">
    <source>
        <dbReference type="Proteomes" id="UP000054845"/>
    </source>
</evidence>